<name>A0A7J6YEX3_TRYCR</name>
<evidence type="ECO:0000259" key="1">
    <source>
        <dbReference type="Pfam" id="PF11704"/>
    </source>
</evidence>
<dbReference type="Proteomes" id="UP000583944">
    <property type="component" value="Unassembled WGS sequence"/>
</dbReference>
<comment type="caution">
    <text evidence="2">The sequence shown here is derived from an EMBL/GenBank/DDBJ whole genome shotgun (WGS) entry which is preliminary data.</text>
</comment>
<dbReference type="InterPro" id="IPR037520">
    <property type="entry name" value="Folliculin/SMCR8_longin"/>
</dbReference>
<feature type="domain" description="Folliculin/SMCR8 longin" evidence="1">
    <location>
        <begin position="90"/>
        <end position="214"/>
    </location>
</feature>
<accession>A0A7J6YEX3</accession>
<dbReference type="EMBL" id="JABDHM010000008">
    <property type="protein sequence ID" value="KAF5225165.1"/>
    <property type="molecule type" value="Genomic_DNA"/>
</dbReference>
<dbReference type="Gene3D" id="3.40.50.12430">
    <property type="match status" value="1"/>
</dbReference>
<gene>
    <name evidence="2" type="ORF">ECC02_001710</name>
</gene>
<dbReference type="VEuPathDB" id="TriTrypDB:BCY84_15170"/>
<evidence type="ECO:0000313" key="2">
    <source>
        <dbReference type="EMBL" id="KAF5225165.1"/>
    </source>
</evidence>
<proteinExistence type="predicted"/>
<reference evidence="2 3" key="1">
    <citation type="journal article" date="2019" name="Genome Biol. Evol.">
        <title>Nanopore Sequencing Significantly Improves Genome Assembly of the Protozoan Parasite Trypanosoma cruzi.</title>
        <authorList>
            <person name="Diaz-Viraque F."/>
            <person name="Pita S."/>
            <person name="Greif G."/>
            <person name="de Souza R.C.M."/>
            <person name="Iraola G."/>
            <person name="Robello C."/>
        </authorList>
    </citation>
    <scope>NUCLEOTIDE SEQUENCE [LARGE SCALE GENOMIC DNA]</scope>
    <source>
        <strain evidence="2 3">Berenice</strain>
    </source>
</reference>
<dbReference type="Pfam" id="PF11704">
    <property type="entry name" value="Folliculin"/>
    <property type="match status" value="1"/>
</dbReference>
<dbReference type="AlphaFoldDB" id="A0A7J6YEX3"/>
<sequence>MAFILLFPILLFLFIFFLFFTNIYIEPMSRAFWSVPMVTLGEFDALEGAKATCVSEYYAYQEVDIFGPHLLRLSAVCGKTFLSARVISGPLCPEYKERMKAVVARVLASNESNEESVLMLDPLAGGIAGMSFSLEDILARGEKRRFCIIVTHPQSDELVRQWPLVSLFLNILLEEWSTATKKRLALEYSIFPDLERCREEARKRSMRSLMCLISQNTESEEEAFKRVHSFFERFFPALFGVEPLRVTDSVLEPTSINDIKQRLEVELPLVNIVGIDLDSPPGEKGCIAVGNGRILAVGEKFVVKPLAVWLLEFMQKHIGGLQETEMLLSALLSGIQILVYGCDSVQCANLALSLSQILPRPLRRLAVFAEEYLMPYENRIISFSERLCQRQQLDHKNEIENELSVTDTVCVNVSSEGYILSVHEYDERVHAFAGTRRYSSQNKEEVPIPSIVTRIMELFYLELSSETNLRTFRLLQFQIECLVNEYVMRGQVYSRLFREHEIRCNQGVLGIGNMNGNNDSLLNTLSRSVRQFVGGSSLRRWYLEPSASSSSSERRRISKGDTSLFLNSLGRIYLNAWVTTSSDHNVLLFLGSISGVM</sequence>
<organism evidence="2 3">
    <name type="scientific">Trypanosoma cruzi</name>
    <dbReference type="NCBI Taxonomy" id="5693"/>
    <lineage>
        <taxon>Eukaryota</taxon>
        <taxon>Discoba</taxon>
        <taxon>Euglenozoa</taxon>
        <taxon>Kinetoplastea</taxon>
        <taxon>Metakinetoplastina</taxon>
        <taxon>Trypanosomatida</taxon>
        <taxon>Trypanosomatidae</taxon>
        <taxon>Trypanosoma</taxon>
        <taxon>Schizotrypanum</taxon>
    </lineage>
</organism>
<dbReference type="PANTHER" id="PTHR31441:SF2">
    <property type="entry name" value="FOLLICULIN"/>
    <property type="match status" value="1"/>
</dbReference>
<dbReference type="VEuPathDB" id="TriTrypDB:ECC02_001710"/>
<dbReference type="GO" id="GO:1904263">
    <property type="term" value="P:positive regulation of TORC1 signaling"/>
    <property type="evidence" value="ECO:0007669"/>
    <property type="project" value="TreeGrafter"/>
</dbReference>
<dbReference type="InterPro" id="IPR021713">
    <property type="entry name" value="Folliculin"/>
</dbReference>
<dbReference type="GO" id="GO:0005829">
    <property type="term" value="C:cytosol"/>
    <property type="evidence" value="ECO:0007669"/>
    <property type="project" value="TreeGrafter"/>
</dbReference>
<dbReference type="GO" id="GO:0005096">
    <property type="term" value="F:GTPase activator activity"/>
    <property type="evidence" value="ECO:0007669"/>
    <property type="project" value="InterPro"/>
</dbReference>
<protein>
    <recommendedName>
        <fullName evidence="1">Folliculin/SMCR8 longin domain-containing protein</fullName>
    </recommendedName>
</protein>
<dbReference type="PANTHER" id="PTHR31441">
    <property type="entry name" value="FOLLICULIN FAMILY MEMBER"/>
    <property type="match status" value="1"/>
</dbReference>
<evidence type="ECO:0000313" key="3">
    <source>
        <dbReference type="Proteomes" id="UP000583944"/>
    </source>
</evidence>